<dbReference type="Pfam" id="PF07963">
    <property type="entry name" value="N_methyl"/>
    <property type="match status" value="1"/>
</dbReference>
<evidence type="ECO:0000256" key="9">
    <source>
        <dbReference type="RuleBase" id="RU368030"/>
    </source>
</evidence>
<accession>A0A1E8CFG7</accession>
<evidence type="ECO:0000313" key="12">
    <source>
        <dbReference type="Proteomes" id="UP000175669"/>
    </source>
</evidence>
<evidence type="ECO:0000256" key="4">
    <source>
        <dbReference type="ARBA" id="ARBA00022481"/>
    </source>
</evidence>
<evidence type="ECO:0000256" key="5">
    <source>
        <dbReference type="ARBA" id="ARBA00022519"/>
    </source>
</evidence>
<dbReference type="PANTHER" id="PTHR38779:SF2">
    <property type="entry name" value="TYPE II SECRETION SYSTEM PROTEIN I-RELATED"/>
    <property type="match status" value="1"/>
</dbReference>
<keyword evidence="4 9" id="KW-0488">Methylation</keyword>
<dbReference type="Proteomes" id="UP000175669">
    <property type="component" value="Unassembled WGS sequence"/>
</dbReference>
<dbReference type="OrthoDB" id="6121517at2"/>
<dbReference type="Gene3D" id="3.30.1300.30">
    <property type="entry name" value="GSPII I/J protein-like"/>
    <property type="match status" value="1"/>
</dbReference>
<evidence type="ECO:0000256" key="2">
    <source>
        <dbReference type="ARBA" id="ARBA00008358"/>
    </source>
</evidence>
<keyword evidence="7 9" id="KW-1133">Transmembrane helix</keyword>
<evidence type="ECO:0000259" key="10">
    <source>
        <dbReference type="Pfam" id="PF02501"/>
    </source>
</evidence>
<dbReference type="RefSeq" id="WP_070119156.1">
    <property type="nucleotide sequence ID" value="NZ_CAXATG010000006.1"/>
</dbReference>
<keyword evidence="3" id="KW-1003">Cell membrane</keyword>
<feature type="transmembrane region" description="Helical" evidence="9">
    <location>
        <begin position="12"/>
        <end position="33"/>
    </location>
</feature>
<dbReference type="InterPro" id="IPR012902">
    <property type="entry name" value="N_methyl_site"/>
</dbReference>
<evidence type="ECO:0000256" key="6">
    <source>
        <dbReference type="ARBA" id="ARBA00022692"/>
    </source>
</evidence>
<comment type="subcellular location">
    <subcellularLocation>
        <location evidence="1 9">Cell inner membrane</location>
        <topology evidence="1 9">Single-pass membrane protein</topology>
    </subcellularLocation>
</comment>
<evidence type="ECO:0000256" key="1">
    <source>
        <dbReference type="ARBA" id="ARBA00004377"/>
    </source>
</evidence>
<comment type="function">
    <text evidence="9">Component of the type II secretion system required for the energy-dependent secretion of extracellular factors such as proteases and toxins from the periplasm.</text>
</comment>
<dbReference type="GO" id="GO:0015628">
    <property type="term" value="P:protein secretion by the type II secretion system"/>
    <property type="evidence" value="ECO:0007669"/>
    <property type="project" value="UniProtKB-UniRule"/>
</dbReference>
<comment type="subunit">
    <text evidence="9">Type II secretion is composed of four main components: the outer membrane complex, the inner membrane complex, the cytoplasmic secretion ATPase and the periplasm-spanning pseudopilus.</text>
</comment>
<dbReference type="NCBIfam" id="TIGR01707">
    <property type="entry name" value="gspI"/>
    <property type="match status" value="1"/>
</dbReference>
<evidence type="ECO:0000313" key="11">
    <source>
        <dbReference type="EMBL" id="OFE11221.1"/>
    </source>
</evidence>
<evidence type="ECO:0000256" key="7">
    <source>
        <dbReference type="ARBA" id="ARBA00022989"/>
    </source>
</evidence>
<keyword evidence="12" id="KW-1185">Reference proteome</keyword>
<gene>
    <name evidence="11" type="ORF">PHACT_15400</name>
</gene>
<dbReference type="SUPFAM" id="SSF54523">
    <property type="entry name" value="Pili subunits"/>
    <property type="match status" value="1"/>
</dbReference>
<sequence length="142" mass="15501">MTTGLTAKAQGFTLVEVMVALFVVAVALPALMFQLSTQLTSTGVLEEKTLASWVAQDQLALYALQTPDRLQTVDGSQSELQGERLLAGRQWLWLLSTEATPVPGMVRQTLSVYPDAIARQQQRDAFVEIMVYARTATASGVR</sequence>
<comment type="similarity">
    <text evidence="2 9">Belongs to the GSP I family.</text>
</comment>
<dbReference type="GO" id="GO:0005886">
    <property type="term" value="C:plasma membrane"/>
    <property type="evidence" value="ECO:0007669"/>
    <property type="project" value="UniProtKB-SubCell"/>
</dbReference>
<keyword evidence="5 9" id="KW-0997">Cell inner membrane</keyword>
<dbReference type="InterPro" id="IPR010052">
    <property type="entry name" value="T2SS_protein-GspI"/>
</dbReference>
<reference evidence="12" key="1">
    <citation type="submission" date="2016-07" db="EMBL/GenBank/DDBJ databases">
        <authorList>
            <person name="Florea S."/>
            <person name="Webb J.S."/>
            <person name="Jaromczyk J."/>
            <person name="Schardl C.L."/>
        </authorList>
    </citation>
    <scope>NUCLEOTIDE SEQUENCE [LARGE SCALE GENOMIC DNA]</scope>
    <source>
        <strain evidence="12">KCTC 42131</strain>
    </source>
</reference>
<keyword evidence="8 9" id="KW-0472">Membrane</keyword>
<protein>
    <recommendedName>
        <fullName evidence="9">Type II secretion system protein I</fullName>
        <shortName evidence="9">T2SS minor pseudopilin I</shortName>
    </recommendedName>
</protein>
<dbReference type="InterPro" id="IPR045584">
    <property type="entry name" value="Pilin-like"/>
</dbReference>
<dbReference type="PANTHER" id="PTHR38779">
    <property type="entry name" value="TYPE II SECRETION SYSTEM PROTEIN I-RELATED"/>
    <property type="match status" value="1"/>
</dbReference>
<dbReference type="InterPro" id="IPR003413">
    <property type="entry name" value="T2SS_GspI_C"/>
</dbReference>
<proteinExistence type="inferred from homology"/>
<evidence type="ECO:0000256" key="8">
    <source>
        <dbReference type="ARBA" id="ARBA00023136"/>
    </source>
</evidence>
<dbReference type="EMBL" id="MASR01000003">
    <property type="protein sequence ID" value="OFE11221.1"/>
    <property type="molecule type" value="Genomic_DNA"/>
</dbReference>
<comment type="PTM">
    <text evidence="9">Cleaved by prepilin peptidase.</text>
</comment>
<comment type="caution">
    <text evidence="11">The sequence shown here is derived from an EMBL/GenBank/DDBJ whole genome shotgun (WGS) entry which is preliminary data.</text>
</comment>
<evidence type="ECO:0000256" key="3">
    <source>
        <dbReference type="ARBA" id="ARBA00022475"/>
    </source>
</evidence>
<dbReference type="GO" id="GO:0015627">
    <property type="term" value="C:type II protein secretion system complex"/>
    <property type="evidence" value="ECO:0007669"/>
    <property type="project" value="UniProtKB-UniRule"/>
</dbReference>
<dbReference type="AlphaFoldDB" id="A0A1E8CFG7"/>
<dbReference type="Pfam" id="PF02501">
    <property type="entry name" value="T2SSI"/>
    <property type="match status" value="1"/>
</dbReference>
<dbReference type="STRING" id="1524254.PHACT_15400"/>
<organism evidence="11 12">
    <name type="scientific">Pseudohongiella acticola</name>
    <dbReference type="NCBI Taxonomy" id="1524254"/>
    <lineage>
        <taxon>Bacteria</taxon>
        <taxon>Pseudomonadati</taxon>
        <taxon>Pseudomonadota</taxon>
        <taxon>Gammaproteobacteria</taxon>
        <taxon>Pseudomonadales</taxon>
        <taxon>Pseudohongiellaceae</taxon>
        <taxon>Pseudohongiella</taxon>
    </lineage>
</organism>
<keyword evidence="6 9" id="KW-0812">Transmembrane</keyword>
<dbReference type="NCBIfam" id="TIGR02532">
    <property type="entry name" value="IV_pilin_GFxxxE"/>
    <property type="match status" value="1"/>
</dbReference>
<name>A0A1E8CFG7_9GAMM</name>
<feature type="domain" description="Type II secretion system protein GspI C-terminal" evidence="10">
    <location>
        <begin position="45"/>
        <end position="123"/>
    </location>
</feature>